<accession>A0A0L8I8Z6</accession>
<dbReference type="STRING" id="37653.A0A0L8I8Z6"/>
<name>A0A0L8I8Z6_OCTBM</name>
<dbReference type="OrthoDB" id="10030815at2759"/>
<protein>
    <recommendedName>
        <fullName evidence="2">Endonuclease/exonuclease/phosphatase domain-containing protein</fullName>
    </recommendedName>
</protein>
<sequence>MFTECFLGSMGREYYQNPFRRIFIYSSYELEHTRGVGIVMSARANGALIGWKHASDYIIIAQFQTELFRITVIQAYAPIEDAEGTDKVVFFDHLEESPHHDLVLLIGNFNAKIARNRQGYEHHMWIHKKTWRSPDGRTFNEVDYVCISKWGRSTLLDVRMCRRTDVGSDHYLLLAKSRLRLRCLPLVQSCSRPFAVGKFKDRRTVDQFRPLPDVDDVDIDSCFRKFQEAIIERAEKTSGRSVGS</sequence>
<dbReference type="EMBL" id="KQ416239">
    <property type="protein sequence ID" value="KOF97956.1"/>
    <property type="molecule type" value="Genomic_DNA"/>
</dbReference>
<organism evidence="1">
    <name type="scientific">Octopus bimaculoides</name>
    <name type="common">California two-spotted octopus</name>
    <dbReference type="NCBI Taxonomy" id="37653"/>
    <lineage>
        <taxon>Eukaryota</taxon>
        <taxon>Metazoa</taxon>
        <taxon>Spiralia</taxon>
        <taxon>Lophotrochozoa</taxon>
        <taxon>Mollusca</taxon>
        <taxon>Cephalopoda</taxon>
        <taxon>Coleoidea</taxon>
        <taxon>Octopodiformes</taxon>
        <taxon>Octopoda</taxon>
        <taxon>Incirrata</taxon>
        <taxon>Octopodidae</taxon>
        <taxon>Octopus</taxon>
    </lineage>
</organism>
<dbReference type="Gene3D" id="3.60.10.10">
    <property type="entry name" value="Endonuclease/exonuclease/phosphatase"/>
    <property type="match status" value="1"/>
</dbReference>
<reference evidence="1" key="1">
    <citation type="submission" date="2015-07" db="EMBL/GenBank/DDBJ databases">
        <title>MeaNS - Measles Nucleotide Surveillance Program.</title>
        <authorList>
            <person name="Tran T."/>
            <person name="Druce J."/>
        </authorList>
    </citation>
    <scope>NUCLEOTIDE SEQUENCE</scope>
    <source>
        <strain evidence="1">UCB-OBI-ISO-001</strain>
        <tissue evidence="1">Gonad</tissue>
    </source>
</reference>
<evidence type="ECO:0000313" key="1">
    <source>
        <dbReference type="EMBL" id="KOF97956.1"/>
    </source>
</evidence>
<proteinExistence type="predicted"/>
<dbReference type="InterPro" id="IPR036691">
    <property type="entry name" value="Endo/exonu/phosph_ase_sf"/>
</dbReference>
<evidence type="ECO:0008006" key="2">
    <source>
        <dbReference type="Google" id="ProtNLM"/>
    </source>
</evidence>
<gene>
    <name evidence="1" type="ORF">OCBIM_22027900mg</name>
</gene>
<dbReference type="AlphaFoldDB" id="A0A0L8I8Z6"/>
<dbReference type="SUPFAM" id="SSF56219">
    <property type="entry name" value="DNase I-like"/>
    <property type="match status" value="1"/>
</dbReference>